<protein>
    <submittedName>
        <fullName evidence="1">Uncharacterized protein</fullName>
    </submittedName>
</protein>
<evidence type="ECO:0000313" key="1">
    <source>
        <dbReference type="EMBL" id="ELZ76094.1"/>
    </source>
</evidence>
<sequence length="63" mass="7211">MTIDELGLDIEVIRADTEVRSNLRAELVFGRTNRPDHPHDVVEFVDSSKTCSRLSISHKNHRP</sequence>
<reference evidence="1 2" key="1">
    <citation type="journal article" date="2014" name="PLoS Genet.">
        <title>Phylogenetically driven sequencing of extremely halophilic archaea reveals strategies for static and dynamic osmo-response.</title>
        <authorList>
            <person name="Becker E.A."/>
            <person name="Seitzer P.M."/>
            <person name="Tritt A."/>
            <person name="Larsen D."/>
            <person name="Krusor M."/>
            <person name="Yao A.I."/>
            <person name="Wu D."/>
            <person name="Madern D."/>
            <person name="Eisen J.A."/>
            <person name="Darling A.E."/>
            <person name="Facciotti M.T."/>
        </authorList>
    </citation>
    <scope>NUCLEOTIDE SEQUENCE [LARGE SCALE GENOMIC DNA]</scope>
    <source>
        <strain evidence="2">DSM 14919 / CCM 7023 / CIP 107410 / JCM 9276 / NCIMB 13854 / Aa 2.2</strain>
    </source>
</reference>
<gene>
    <name evidence="1" type="ORF">C456_04680</name>
</gene>
<name>M0GZ16_HALL2</name>
<proteinExistence type="predicted"/>
<accession>M0GZ16</accession>
<organism evidence="1 2">
    <name type="scientific">Haloferax lucentense (strain DSM 14919 / JCM 9276 / NCIMB 13854 / Aa 2.2)</name>
    <name type="common">Haloferax alicantei</name>
    <dbReference type="NCBI Taxonomy" id="1230452"/>
    <lineage>
        <taxon>Archaea</taxon>
        <taxon>Methanobacteriati</taxon>
        <taxon>Methanobacteriota</taxon>
        <taxon>Stenosarchaea group</taxon>
        <taxon>Halobacteria</taxon>
        <taxon>Halobacteriales</taxon>
        <taxon>Haloferacaceae</taxon>
        <taxon>Haloferax</taxon>
    </lineage>
</organism>
<dbReference type="AlphaFoldDB" id="M0GZ16"/>
<comment type="caution">
    <text evidence="1">The sequence shown here is derived from an EMBL/GenBank/DDBJ whole genome shotgun (WGS) entry which is preliminary data.</text>
</comment>
<dbReference type="EMBL" id="AOLH01000008">
    <property type="protein sequence ID" value="ELZ76094.1"/>
    <property type="molecule type" value="Genomic_DNA"/>
</dbReference>
<dbReference type="Proteomes" id="UP000011535">
    <property type="component" value="Unassembled WGS sequence"/>
</dbReference>
<evidence type="ECO:0000313" key="2">
    <source>
        <dbReference type="Proteomes" id="UP000011535"/>
    </source>
</evidence>